<accession>A0A9P6J442</accession>
<gene>
    <name evidence="2" type="ORF">BGZ65_001303</name>
</gene>
<name>A0A9P6J442_9FUNG</name>
<dbReference type="Proteomes" id="UP000749646">
    <property type="component" value="Unassembled WGS sequence"/>
</dbReference>
<feature type="compositionally biased region" description="Polar residues" evidence="1">
    <location>
        <begin position="301"/>
        <end position="313"/>
    </location>
</feature>
<protein>
    <submittedName>
        <fullName evidence="2">Uncharacterized protein</fullName>
    </submittedName>
</protein>
<reference evidence="2" key="1">
    <citation type="journal article" date="2020" name="Fungal Divers.">
        <title>Resolving the Mortierellaceae phylogeny through synthesis of multi-gene phylogenetics and phylogenomics.</title>
        <authorList>
            <person name="Vandepol N."/>
            <person name="Liber J."/>
            <person name="Desiro A."/>
            <person name="Na H."/>
            <person name="Kennedy M."/>
            <person name="Barry K."/>
            <person name="Grigoriev I.V."/>
            <person name="Miller A.N."/>
            <person name="O'Donnell K."/>
            <person name="Stajich J.E."/>
            <person name="Bonito G."/>
        </authorList>
    </citation>
    <scope>NUCLEOTIDE SEQUENCE</scope>
    <source>
        <strain evidence="2">MES-2147</strain>
    </source>
</reference>
<feature type="region of interest" description="Disordered" evidence="1">
    <location>
        <begin position="301"/>
        <end position="322"/>
    </location>
</feature>
<proteinExistence type="predicted"/>
<dbReference type="OrthoDB" id="2261218at2759"/>
<evidence type="ECO:0000313" key="2">
    <source>
        <dbReference type="EMBL" id="KAF9958628.1"/>
    </source>
</evidence>
<evidence type="ECO:0000256" key="1">
    <source>
        <dbReference type="SAM" id="MobiDB-lite"/>
    </source>
</evidence>
<comment type="caution">
    <text evidence="2">The sequence shown here is derived from an EMBL/GenBank/DDBJ whole genome shotgun (WGS) entry which is preliminary data.</text>
</comment>
<evidence type="ECO:0000313" key="3">
    <source>
        <dbReference type="Proteomes" id="UP000749646"/>
    </source>
</evidence>
<keyword evidence="3" id="KW-1185">Reference proteome</keyword>
<dbReference type="EMBL" id="JAAAHW010006552">
    <property type="protein sequence ID" value="KAF9958628.1"/>
    <property type="molecule type" value="Genomic_DNA"/>
</dbReference>
<organism evidence="2 3">
    <name type="scientific">Modicella reniformis</name>
    <dbReference type="NCBI Taxonomy" id="1440133"/>
    <lineage>
        <taxon>Eukaryota</taxon>
        <taxon>Fungi</taxon>
        <taxon>Fungi incertae sedis</taxon>
        <taxon>Mucoromycota</taxon>
        <taxon>Mortierellomycotina</taxon>
        <taxon>Mortierellomycetes</taxon>
        <taxon>Mortierellales</taxon>
        <taxon>Mortierellaceae</taxon>
        <taxon>Modicella</taxon>
    </lineage>
</organism>
<dbReference type="AlphaFoldDB" id="A0A9P6J442"/>
<sequence>MIESRHIKSGYNNPNEATGLLFVKLIQVTNKATTKIFDVEWTLRVGNVERTSYPSRSFKDNPGNTATMNEVFLLYCGLNPSNVNEPFQLEMIVSGSPLPTKLGTIAGLSNLQTSVLGQLELSFCLEPLDKSVCTYKLRRPVLEDTNKSSIKSDCEVVLMIGLDVLEEPVEDRSWETATLYQGFLTFMTRSGRMATRDVMRVIPLAHILRVQPPDYEKVDVGANGFSMVANHNGVDMKSGGGQVDPSELDYILYAFTDSTPLHDVWCAHLEEAIYQYWENMARRAEIHRAKMVRRANQSLSRHSFESSVPSSPLETEDESRESDMIDLKYVW</sequence>